<dbReference type="Pfam" id="PF00899">
    <property type="entry name" value="ThiF"/>
    <property type="match status" value="1"/>
</dbReference>
<feature type="domain" description="THIF-type NAD/FAD binding fold" evidence="1">
    <location>
        <begin position="191"/>
        <end position="289"/>
    </location>
</feature>
<dbReference type="EMBL" id="MGGD01000041">
    <property type="protein sequence ID" value="OGM20205.1"/>
    <property type="molecule type" value="Genomic_DNA"/>
</dbReference>
<dbReference type="GO" id="GO:0008641">
    <property type="term" value="F:ubiquitin-like modifier activating enzyme activity"/>
    <property type="evidence" value="ECO:0007669"/>
    <property type="project" value="InterPro"/>
</dbReference>
<evidence type="ECO:0000259" key="1">
    <source>
        <dbReference type="Pfam" id="PF00899"/>
    </source>
</evidence>
<organism evidence="2 3">
    <name type="scientific">Candidatus Woesebacteria bacterium RIFCSPHIGHO2_01_FULL_38_26b</name>
    <dbReference type="NCBI Taxonomy" id="1802491"/>
    <lineage>
        <taxon>Bacteria</taxon>
        <taxon>Candidatus Woeseibacteriota</taxon>
    </lineage>
</organism>
<name>A0A1F7Y110_9BACT</name>
<dbReference type="AlphaFoldDB" id="A0A1F7Y110"/>
<dbReference type="Gene3D" id="3.40.50.720">
    <property type="entry name" value="NAD(P)-binding Rossmann-like Domain"/>
    <property type="match status" value="1"/>
</dbReference>
<proteinExistence type="predicted"/>
<reference evidence="2 3" key="1">
    <citation type="journal article" date="2016" name="Nat. Commun.">
        <title>Thousands of microbial genomes shed light on interconnected biogeochemical processes in an aquifer system.</title>
        <authorList>
            <person name="Anantharaman K."/>
            <person name="Brown C.T."/>
            <person name="Hug L.A."/>
            <person name="Sharon I."/>
            <person name="Castelle C.J."/>
            <person name="Probst A.J."/>
            <person name="Thomas B.C."/>
            <person name="Singh A."/>
            <person name="Wilkins M.J."/>
            <person name="Karaoz U."/>
            <person name="Brodie E.L."/>
            <person name="Williams K.H."/>
            <person name="Hubbard S.S."/>
            <person name="Banfield J.F."/>
        </authorList>
    </citation>
    <scope>NUCLEOTIDE SEQUENCE [LARGE SCALE GENOMIC DNA]</scope>
</reference>
<evidence type="ECO:0000313" key="3">
    <source>
        <dbReference type="Proteomes" id="UP000176741"/>
    </source>
</evidence>
<comment type="caution">
    <text evidence="2">The sequence shown here is derived from an EMBL/GenBank/DDBJ whole genome shotgun (WGS) entry which is preliminary data.</text>
</comment>
<accession>A0A1F7Y110</accession>
<protein>
    <recommendedName>
        <fullName evidence="1">THIF-type NAD/FAD binding fold domain-containing protein</fullName>
    </recommendedName>
</protein>
<sequence>MSIDSEARHFETEKVNPYLDYPNKPILLGDISEAKENRIIHWTRSGNAVINLPNGEKVNIHSENQLERIEPTINALLGNLTPGSQYEELFNTEKDRYEESLIKSGGDIRKLNYGELVYYPQKNDLVWFAPRGLKMLAWLARNEIQLKDPDQKISWKEQREVLGKQVVGVVGGSVGKDILDRTRDVFLNNWLKIADPDIFDDANRNRVRFGYRDSMQNKSEVAAMHIHETDPWLPISIYQEGIYPRNINNFMLGNEKIGEPALTLAVEVCDDPDRKIDVGQVCKKYGIPLWRLTDFGKTFQVEYYPYDKITDFPLAIGVRDDRLFETREVWKNNPANRELFFDFAFALVGNHWKNDPEFADFIYQRNKTPFTKGIPQTAIASEGGASHTALHMASTLLGWKQPNRYFVDLRSGVQITEYQEKYFDTWVLTRDTQRMSEGTMTHEVILVDSDFRVEFTQADRSGNVYRELYNDEKQEVVVEAFGSHLFPIKT</sequence>
<dbReference type="SUPFAM" id="SSF69572">
    <property type="entry name" value="Activating enzymes of the ubiquitin-like proteins"/>
    <property type="match status" value="1"/>
</dbReference>
<dbReference type="Proteomes" id="UP000176741">
    <property type="component" value="Unassembled WGS sequence"/>
</dbReference>
<gene>
    <name evidence="2" type="ORF">A2771_03445</name>
</gene>
<evidence type="ECO:0000313" key="2">
    <source>
        <dbReference type="EMBL" id="OGM20205.1"/>
    </source>
</evidence>
<dbReference type="InterPro" id="IPR000594">
    <property type="entry name" value="ThiF_NAD_FAD-bd"/>
</dbReference>
<dbReference type="InterPro" id="IPR035985">
    <property type="entry name" value="Ubiquitin-activating_enz"/>
</dbReference>